<reference evidence="2" key="1">
    <citation type="submission" date="2022-11" db="UniProtKB">
        <authorList>
            <consortium name="WormBaseParasite"/>
        </authorList>
    </citation>
    <scope>IDENTIFICATION</scope>
</reference>
<dbReference type="WBParaSite" id="ES5_v2.g23350.t1">
    <property type="protein sequence ID" value="ES5_v2.g23350.t1"/>
    <property type="gene ID" value="ES5_v2.g23350"/>
</dbReference>
<sequence length="196" mass="22703">MSLLKTIVSNTVPKRLFASLREKAPKITPQELYEPAPKITPQELYEPVFEDPKIYPEYATINVRLQSYDFVPLEKYQGYVHRVAKKLKFEIVDCYAVAAATQKIQTYKPNSTVIESEIELSKYDRVVRISQVSSIRLPLFISLIQTHAPIGIEITVKEHEKADEENRYIPDLMLKEKQLELKALDDPAIRRNLGWE</sequence>
<organism evidence="1 2">
    <name type="scientific">Panagrolaimus sp. ES5</name>
    <dbReference type="NCBI Taxonomy" id="591445"/>
    <lineage>
        <taxon>Eukaryota</taxon>
        <taxon>Metazoa</taxon>
        <taxon>Ecdysozoa</taxon>
        <taxon>Nematoda</taxon>
        <taxon>Chromadorea</taxon>
        <taxon>Rhabditida</taxon>
        <taxon>Tylenchina</taxon>
        <taxon>Panagrolaimomorpha</taxon>
        <taxon>Panagrolaimoidea</taxon>
        <taxon>Panagrolaimidae</taxon>
        <taxon>Panagrolaimus</taxon>
    </lineage>
</organism>
<evidence type="ECO:0000313" key="1">
    <source>
        <dbReference type="Proteomes" id="UP000887579"/>
    </source>
</evidence>
<evidence type="ECO:0000313" key="2">
    <source>
        <dbReference type="WBParaSite" id="ES5_v2.g23350.t1"/>
    </source>
</evidence>
<dbReference type="Proteomes" id="UP000887579">
    <property type="component" value="Unplaced"/>
</dbReference>
<protein>
    <submittedName>
        <fullName evidence="2">Ribosomal protein S10 domain-containing protein</fullName>
    </submittedName>
</protein>
<accession>A0AC34G1H8</accession>
<name>A0AC34G1H8_9BILA</name>
<proteinExistence type="predicted"/>